<dbReference type="Pfam" id="PF13304">
    <property type="entry name" value="AAA_21"/>
    <property type="match status" value="1"/>
</dbReference>
<dbReference type="Proteomes" id="UP000000503">
    <property type="component" value="Chromosome"/>
</dbReference>
<dbReference type="InterPro" id="IPR041685">
    <property type="entry name" value="AAA_GajA/Old/RecF-like"/>
</dbReference>
<dbReference type="RefSeq" id="WP_013969496.1">
    <property type="nucleotide sequence ID" value="NC_015732.1"/>
</dbReference>
<dbReference type="EMBL" id="CP002868">
    <property type="protein sequence ID" value="AEJ20207.1"/>
    <property type="molecule type" value="Genomic_DNA"/>
</dbReference>
<proteinExistence type="predicted"/>
<dbReference type="GO" id="GO:0005524">
    <property type="term" value="F:ATP binding"/>
    <property type="evidence" value="ECO:0007669"/>
    <property type="project" value="InterPro"/>
</dbReference>
<dbReference type="InterPro" id="IPR003593">
    <property type="entry name" value="AAA+_ATPase"/>
</dbReference>
<evidence type="ECO:0000259" key="1">
    <source>
        <dbReference type="SMART" id="SM00382"/>
    </source>
</evidence>
<dbReference type="Gene3D" id="3.40.50.300">
    <property type="entry name" value="P-loop containing nucleotide triphosphate hydrolases"/>
    <property type="match status" value="2"/>
</dbReference>
<dbReference type="InterPro" id="IPR027417">
    <property type="entry name" value="P-loop_NTPase"/>
</dbReference>
<organism evidence="2 3">
    <name type="scientific">Gracilinema caldarium (strain ATCC 51460 / DSM 7334 / H1)</name>
    <name type="common">Treponema caldarium</name>
    <dbReference type="NCBI Taxonomy" id="744872"/>
    <lineage>
        <taxon>Bacteria</taxon>
        <taxon>Pseudomonadati</taxon>
        <taxon>Spirochaetota</taxon>
        <taxon>Spirochaetia</taxon>
        <taxon>Spirochaetales</taxon>
        <taxon>Breznakiellaceae</taxon>
        <taxon>Gracilinema</taxon>
    </lineage>
</organism>
<gene>
    <name evidence="2" type="ordered locus">Spica_2080</name>
</gene>
<dbReference type="STRING" id="744872.Spica_2080"/>
<dbReference type="OrthoDB" id="312458at2"/>
<dbReference type="HOGENOM" id="CLU_478889_0_0_12"/>
<dbReference type="GO" id="GO:0016887">
    <property type="term" value="F:ATP hydrolysis activity"/>
    <property type="evidence" value="ECO:0007669"/>
    <property type="project" value="InterPro"/>
</dbReference>
<accession>F8EZI4</accession>
<dbReference type="PANTHER" id="PTHR43581:SF2">
    <property type="entry name" value="EXCINUCLEASE ATPASE SUBUNIT"/>
    <property type="match status" value="1"/>
</dbReference>
<dbReference type="AlphaFoldDB" id="F8EZI4"/>
<dbReference type="Pfam" id="PF13175">
    <property type="entry name" value="AAA_15"/>
    <property type="match status" value="1"/>
</dbReference>
<dbReference type="PANTHER" id="PTHR43581">
    <property type="entry name" value="ATP/GTP PHOSPHATASE"/>
    <property type="match status" value="1"/>
</dbReference>
<dbReference type="InterPro" id="IPR051396">
    <property type="entry name" value="Bact_Antivir_Def_Nuclease"/>
</dbReference>
<evidence type="ECO:0000313" key="2">
    <source>
        <dbReference type="EMBL" id="AEJ20207.1"/>
    </source>
</evidence>
<feature type="domain" description="AAA+ ATPase" evidence="1">
    <location>
        <begin position="20"/>
        <end position="325"/>
    </location>
</feature>
<dbReference type="SMART" id="SM00382">
    <property type="entry name" value="AAA"/>
    <property type="match status" value="1"/>
</dbReference>
<dbReference type="CDD" id="cd00267">
    <property type="entry name" value="ABC_ATPase"/>
    <property type="match status" value="1"/>
</dbReference>
<name>F8EZI4_GRAC1</name>
<reference evidence="3" key="1">
    <citation type="journal article" date="2013" name="Stand. Genomic Sci.">
        <title>Genome sequence of the thermophilic fresh-water bacterium Spirochaeta caldaria type strain (H1(T)), reclassification of Spirochaeta caldaria, Spirochaeta stenostrepta, and Spirochaeta zuelzerae in the genus Treponema as Treponema caldaria comb. nov., Treponema stenostrepta comb. nov., and Treponema zuelzerae comb. nov., and emendation of the genus Treponema.</title>
        <authorList>
            <person name="Abt B."/>
            <person name="Goker M."/>
            <person name="Scheuner C."/>
            <person name="Han C."/>
            <person name="Lu M."/>
            <person name="Misra M."/>
            <person name="Lapidus A."/>
            <person name="Nolan M."/>
            <person name="Lucas S."/>
            <person name="Hammon N."/>
            <person name="Deshpande S."/>
            <person name="Cheng J.F."/>
            <person name="Tapia R."/>
            <person name="Goodwin L.A."/>
            <person name="Pitluck S."/>
            <person name="Liolios K."/>
            <person name="Pagani I."/>
            <person name="Ivanova N."/>
            <person name="Mavromatis K."/>
            <person name="Mikhailova N."/>
            <person name="Huntemann M."/>
            <person name="Pati A."/>
            <person name="Chen A."/>
            <person name="Palaniappan K."/>
            <person name="Land M."/>
            <person name="Hauser L."/>
            <person name="Jeffries C.D."/>
            <person name="Rohde M."/>
            <person name="Spring S."/>
            <person name="Gronow S."/>
            <person name="Detter J.C."/>
            <person name="Bristow J."/>
            <person name="Eisen J.A."/>
            <person name="Markowitz V."/>
            <person name="Hugenholtz P."/>
            <person name="Kyrpides N.C."/>
            <person name="Woyke T."/>
            <person name="Klenk H.P."/>
        </authorList>
    </citation>
    <scope>NUCLEOTIDE SEQUENCE</scope>
    <source>
        <strain evidence="3">ATCC 51460 / DSM 7334 / H1</strain>
    </source>
</reference>
<evidence type="ECO:0000313" key="3">
    <source>
        <dbReference type="Proteomes" id="UP000000503"/>
    </source>
</evidence>
<dbReference type="SUPFAM" id="SSF52540">
    <property type="entry name" value="P-loop containing nucleoside triphosphate hydrolases"/>
    <property type="match status" value="1"/>
</dbReference>
<dbReference type="KEGG" id="scd:Spica_2080"/>
<dbReference type="eggNOG" id="COG1106">
    <property type="taxonomic scope" value="Bacteria"/>
</dbReference>
<keyword evidence="3" id="KW-1185">Reference proteome</keyword>
<sequence>MIQRIELTNFKTFEKLAIPLGQVTILVGPNNSGKTTLLQALTLWDIALRKWWDQKASSKAKERKGVTINRQDLYAIPIPEAKLLWHDIHTRSGTGENSTVYMIIQLEGFTQEKSWKAALQFYYANPESLYARPVEGIGTIKDLQLALNETMAYLPPMSGLSAFEERLEEGSIRRRIGEGRTAEVLRNLIWKIYDTNRSSWELLCNTVQEGFGAELLTPEYNQATSIITCSIQEGKKPVMDLSTSGRGFQQFLLLYSYLFYQPHTVLMLDEPDAHLEYLRQQGLYRALVQQTNEKGTQLLIATHSEAMLDLAFEHDDTVIAFVRNPHPIRKAKARELKKALLEIPAKDYLLAEEQKRILYLEGSTDLALLKAFAKVLRHPGAQALERAWVIFINTNNLDKCRSHFTGLQEEVPDLKGLLLTDNLGRNFEFPPGLEHLQLQRNEIECYLPLPDILYRYFGEPAANAMELFESTTIDTLRQIIQDETIPAALRDKNHDFWKTTKISDDWLAKILERYYKELQLPVQIRKGEYYRFAEKAQPDELDPEVKATLDRIHTFLS</sequence>
<protein>
    <submittedName>
        <fullName evidence="2">SMC domain protein</fullName>
    </submittedName>
</protein>
<dbReference type="InterPro" id="IPR003959">
    <property type="entry name" value="ATPase_AAA_core"/>
</dbReference>